<dbReference type="GO" id="GO:0017001">
    <property type="term" value="P:antibiotic catabolic process"/>
    <property type="evidence" value="ECO:0007669"/>
    <property type="project" value="UniProtKB-ARBA"/>
</dbReference>
<dbReference type="InterPro" id="IPR001279">
    <property type="entry name" value="Metallo-B-lactamas"/>
</dbReference>
<dbReference type="Pfam" id="PF00753">
    <property type="entry name" value="Lactamase_B"/>
    <property type="match status" value="1"/>
</dbReference>
<dbReference type="PANTHER" id="PTHR42951:SF4">
    <property type="entry name" value="ACYL-COENZYME A THIOESTERASE MBLAC2"/>
    <property type="match status" value="1"/>
</dbReference>
<dbReference type="SMART" id="SM00849">
    <property type="entry name" value="Lactamase_B"/>
    <property type="match status" value="1"/>
</dbReference>
<evidence type="ECO:0000313" key="4">
    <source>
        <dbReference type="Proteomes" id="UP000245252"/>
    </source>
</evidence>
<dbReference type="RefSeq" id="WP_109458923.1">
    <property type="nucleotide sequence ID" value="NZ_QFBC01000005.1"/>
</dbReference>
<dbReference type="EMBL" id="QFBC01000005">
    <property type="protein sequence ID" value="PWE55846.1"/>
    <property type="molecule type" value="Genomic_DNA"/>
</dbReference>
<dbReference type="GO" id="GO:0016787">
    <property type="term" value="F:hydrolase activity"/>
    <property type="evidence" value="ECO:0007669"/>
    <property type="project" value="UniProtKB-KW"/>
</dbReference>
<dbReference type="PANTHER" id="PTHR42951">
    <property type="entry name" value="METALLO-BETA-LACTAMASE DOMAIN-CONTAINING"/>
    <property type="match status" value="1"/>
</dbReference>
<keyword evidence="4" id="KW-1185">Reference proteome</keyword>
<dbReference type="AlphaFoldDB" id="A0A2U2DRA4"/>
<protein>
    <submittedName>
        <fullName evidence="3">MBL fold metallo-hydrolase</fullName>
    </submittedName>
</protein>
<organism evidence="3 4">
    <name type="scientific">Metarhizobium album</name>
    <dbReference type="NCBI Taxonomy" id="2182425"/>
    <lineage>
        <taxon>Bacteria</taxon>
        <taxon>Pseudomonadati</taxon>
        <taxon>Pseudomonadota</taxon>
        <taxon>Alphaproteobacteria</taxon>
        <taxon>Hyphomicrobiales</taxon>
        <taxon>Rhizobiaceae</taxon>
        <taxon>Metarhizobium</taxon>
    </lineage>
</organism>
<dbReference type="SUPFAM" id="SSF56281">
    <property type="entry name" value="Metallo-hydrolase/oxidoreductase"/>
    <property type="match status" value="1"/>
</dbReference>
<evidence type="ECO:0000256" key="1">
    <source>
        <dbReference type="ARBA" id="ARBA00005250"/>
    </source>
</evidence>
<dbReference type="Proteomes" id="UP000245252">
    <property type="component" value="Unassembled WGS sequence"/>
</dbReference>
<sequence>MADAWFRSVTVSPGVVKIWEPAVHPFFQANLYRISGRDRDIQLDFGTGVQSLPAFAPAGDKPLLAIASHVHIDHVGSFFEYADRAGHPLEAPFFADMRDDMAFGAMFRDHPEPLAVLPEGFVLADYRIEPAPLTQLLDEGDTVDLGDRLFTVLHLPGHSPGSIALLDERNGEFFAADAIYDGYLVDDVPGADIETYLRTMERLRALDVSMVHAGHGESFGRQRMQEIAEGYLRKHGG</sequence>
<name>A0A2U2DRA4_9HYPH</name>
<proteinExistence type="inferred from homology"/>
<dbReference type="InterPro" id="IPR050855">
    <property type="entry name" value="NDM-1-like"/>
</dbReference>
<dbReference type="Gene3D" id="3.60.15.10">
    <property type="entry name" value="Ribonuclease Z/Hydroxyacylglutathione hydrolase-like"/>
    <property type="match status" value="1"/>
</dbReference>
<dbReference type="InterPro" id="IPR036866">
    <property type="entry name" value="RibonucZ/Hydroxyglut_hydro"/>
</dbReference>
<comment type="similarity">
    <text evidence="1">Belongs to the metallo-beta-lactamase superfamily. Class-B beta-lactamase family.</text>
</comment>
<evidence type="ECO:0000259" key="2">
    <source>
        <dbReference type="SMART" id="SM00849"/>
    </source>
</evidence>
<reference evidence="3 4" key="1">
    <citation type="submission" date="2018-05" db="EMBL/GenBank/DDBJ databases">
        <title>The draft genome of strain NS-104.</title>
        <authorList>
            <person name="Hang P."/>
            <person name="Jiang J."/>
        </authorList>
    </citation>
    <scope>NUCLEOTIDE SEQUENCE [LARGE SCALE GENOMIC DNA]</scope>
    <source>
        <strain evidence="3 4">NS-104</strain>
    </source>
</reference>
<accession>A0A2U2DRA4</accession>
<dbReference type="OrthoDB" id="9802991at2"/>
<feature type="domain" description="Metallo-beta-lactamase" evidence="2">
    <location>
        <begin position="28"/>
        <end position="215"/>
    </location>
</feature>
<evidence type="ECO:0000313" key="3">
    <source>
        <dbReference type="EMBL" id="PWE55846.1"/>
    </source>
</evidence>
<gene>
    <name evidence="3" type="ORF">DEM27_14360</name>
</gene>
<keyword evidence="3" id="KW-0378">Hydrolase</keyword>
<comment type="caution">
    <text evidence="3">The sequence shown here is derived from an EMBL/GenBank/DDBJ whole genome shotgun (WGS) entry which is preliminary data.</text>
</comment>